<dbReference type="InterPro" id="IPR009832">
    <property type="entry name" value="DUF1397"/>
</dbReference>
<dbReference type="Proteomes" id="UP000007151">
    <property type="component" value="Unassembled WGS sequence"/>
</dbReference>
<keyword evidence="1" id="KW-0732">Signal</keyword>
<dbReference type="EMBL" id="AGBW02010923">
    <property type="protein sequence ID" value="OWR47513.1"/>
    <property type="molecule type" value="Genomic_DNA"/>
</dbReference>
<dbReference type="eggNOG" id="ENOG502SR8Y">
    <property type="taxonomic scope" value="Eukaryota"/>
</dbReference>
<sequence length="228" mass="25639">MIWKTILVAFLAVGVLAEYKVSDEQREHVKEMIKNVCKKNNAEDKVDEVVNKIKQFVDCLMGLFDFNTVRQEIEAAKPKGALDEVFKKYCEKSPQLKTCIHDVTAAVSPCLDQSQRERIPYADSATDQLIDFVCYKDGDRIAMFIAEGGPECFRDKASAIESCTTGIKSILSNFDEAKKLKLADQCKKVDELTSCVVKALEECDTPTPGNMAESLFRYIRKDSPCKNI</sequence>
<name>A0A212F1C5_DANPL</name>
<gene>
    <name evidence="2" type="ORF">KGM_210032</name>
</gene>
<accession>A0A212F1C5</accession>
<dbReference type="InParanoid" id="A0A212F1C5"/>
<evidence type="ECO:0000313" key="2">
    <source>
        <dbReference type="EMBL" id="OWR47513.1"/>
    </source>
</evidence>
<dbReference type="Pfam" id="PF07165">
    <property type="entry name" value="DUF1397"/>
    <property type="match status" value="1"/>
</dbReference>
<evidence type="ECO:0000313" key="3">
    <source>
        <dbReference type="Proteomes" id="UP000007151"/>
    </source>
</evidence>
<evidence type="ECO:0000256" key="1">
    <source>
        <dbReference type="SAM" id="SignalP"/>
    </source>
</evidence>
<dbReference type="PANTHER" id="PTHR20997:SF2">
    <property type="entry name" value="EG:BACR42I17.2 PROTEIN-RELATED"/>
    <property type="match status" value="1"/>
</dbReference>
<feature type="chain" id="PRO_5011117440" evidence="1">
    <location>
        <begin position="18"/>
        <end position="228"/>
    </location>
</feature>
<proteinExistence type="predicted"/>
<organism evidence="2 3">
    <name type="scientific">Danaus plexippus plexippus</name>
    <dbReference type="NCBI Taxonomy" id="278856"/>
    <lineage>
        <taxon>Eukaryota</taxon>
        <taxon>Metazoa</taxon>
        <taxon>Ecdysozoa</taxon>
        <taxon>Arthropoda</taxon>
        <taxon>Hexapoda</taxon>
        <taxon>Insecta</taxon>
        <taxon>Pterygota</taxon>
        <taxon>Neoptera</taxon>
        <taxon>Endopterygota</taxon>
        <taxon>Lepidoptera</taxon>
        <taxon>Glossata</taxon>
        <taxon>Ditrysia</taxon>
        <taxon>Papilionoidea</taxon>
        <taxon>Nymphalidae</taxon>
        <taxon>Danainae</taxon>
        <taxon>Danaini</taxon>
        <taxon>Danaina</taxon>
        <taxon>Danaus</taxon>
        <taxon>Danaus</taxon>
    </lineage>
</organism>
<dbReference type="PANTHER" id="PTHR20997">
    <property type="entry name" value="EG:BACR42I17.2 PROTEIN-RELATED"/>
    <property type="match status" value="1"/>
</dbReference>
<dbReference type="STRING" id="278856.A0A212F1C5"/>
<comment type="caution">
    <text evidence="2">The sequence shown here is derived from an EMBL/GenBank/DDBJ whole genome shotgun (WGS) entry which is preliminary data.</text>
</comment>
<reference evidence="2 3" key="1">
    <citation type="journal article" date="2011" name="Cell">
        <title>The monarch butterfly genome yields insights into long-distance migration.</title>
        <authorList>
            <person name="Zhan S."/>
            <person name="Merlin C."/>
            <person name="Boore J.L."/>
            <person name="Reppert S.M."/>
        </authorList>
    </citation>
    <scope>NUCLEOTIDE SEQUENCE [LARGE SCALE GENOMIC DNA]</scope>
    <source>
        <strain evidence="2">F-2</strain>
    </source>
</reference>
<dbReference type="AlphaFoldDB" id="A0A212F1C5"/>
<dbReference type="KEGG" id="dpl:KGM_210032"/>
<feature type="signal peptide" evidence="1">
    <location>
        <begin position="1"/>
        <end position="17"/>
    </location>
</feature>
<keyword evidence="3" id="KW-1185">Reference proteome</keyword>
<protein>
    <submittedName>
        <fullName evidence="2">27k hemolymph protein</fullName>
    </submittedName>
</protein>